<comment type="caution">
    <text evidence="1">The sequence shown here is derived from an EMBL/GenBank/DDBJ whole genome shotgun (WGS) entry which is preliminary data.</text>
</comment>
<dbReference type="RefSeq" id="WP_207860383.1">
    <property type="nucleotide sequence ID" value="NZ_JAFREP010000017.1"/>
</dbReference>
<name>A0A8J7U535_9BACT</name>
<dbReference type="AlphaFoldDB" id="A0A8J7U535"/>
<gene>
    <name evidence="1" type="ORF">J3U88_18280</name>
</gene>
<organism evidence="1 2">
    <name type="scientific">Acanthopleuribacter pedis</name>
    <dbReference type="NCBI Taxonomy" id="442870"/>
    <lineage>
        <taxon>Bacteria</taxon>
        <taxon>Pseudomonadati</taxon>
        <taxon>Acidobacteriota</taxon>
        <taxon>Holophagae</taxon>
        <taxon>Acanthopleuribacterales</taxon>
        <taxon>Acanthopleuribacteraceae</taxon>
        <taxon>Acanthopleuribacter</taxon>
    </lineage>
</organism>
<protein>
    <recommendedName>
        <fullName evidence="3">DUF4390 domain-containing protein</fullName>
    </recommendedName>
</protein>
<dbReference type="Proteomes" id="UP000664417">
    <property type="component" value="Unassembled WGS sequence"/>
</dbReference>
<evidence type="ECO:0000313" key="1">
    <source>
        <dbReference type="EMBL" id="MBO1320429.1"/>
    </source>
</evidence>
<accession>A0A8J7U535</accession>
<reference evidence="1" key="1">
    <citation type="submission" date="2021-03" db="EMBL/GenBank/DDBJ databases">
        <authorList>
            <person name="Wang G."/>
        </authorList>
    </citation>
    <scope>NUCLEOTIDE SEQUENCE</scope>
    <source>
        <strain evidence="1">KCTC 12899</strain>
    </source>
</reference>
<dbReference type="EMBL" id="JAFREP010000017">
    <property type="protein sequence ID" value="MBO1320429.1"/>
    <property type="molecule type" value="Genomic_DNA"/>
</dbReference>
<proteinExistence type="predicted"/>
<evidence type="ECO:0000313" key="2">
    <source>
        <dbReference type="Proteomes" id="UP000664417"/>
    </source>
</evidence>
<evidence type="ECO:0008006" key="3">
    <source>
        <dbReference type="Google" id="ProtNLM"/>
    </source>
</evidence>
<sequence>MLLPLLFWCTLWRPIAKPPLQVAAPGVLKMVLPDAVWEDEDLRRRLFSGLTTTIELETELPHRDPEARTAFALMEIRYDVWEEQLLVRTFEPGGSMSQATLKDVDALRLWLKKNPLALYLLDDQHLNRALTAKVRCRIIPFSKLEQEQTMAWFANLGEAQANGEQVAASRGRLGQGPETDRGGNDFFRVLMTTSIERRSVVSFRWRYALTLGASFADVRQ</sequence>
<keyword evidence="2" id="KW-1185">Reference proteome</keyword>